<accession>A0A1I7DZP2</accession>
<sequence length="70" mass="8191">MIVTQGQSLSKQLIDDELRQKTTEDQLDMLIRLRSAFHQQHQALLENDTDDFDSELRTLDKLLKTDGYVK</sequence>
<protein>
    <submittedName>
        <fullName evidence="1">Uncharacterized protein</fullName>
    </submittedName>
</protein>
<reference evidence="2" key="1">
    <citation type="submission" date="2016-10" db="EMBL/GenBank/DDBJ databases">
        <authorList>
            <person name="Varghese N."/>
            <person name="Submissions S."/>
        </authorList>
    </citation>
    <scope>NUCLEOTIDE SEQUENCE [LARGE SCALE GENOMIC DNA]</scope>
    <source>
        <strain evidence="2">Ah-143</strain>
    </source>
</reference>
<dbReference type="OrthoDB" id="6623608at2"/>
<dbReference type="AlphaFoldDB" id="A0A1I7DZP2"/>
<dbReference type="EMBL" id="FPAU01000008">
    <property type="protein sequence ID" value="SFU17134.1"/>
    <property type="molecule type" value="Genomic_DNA"/>
</dbReference>
<gene>
    <name evidence="1" type="ORF">SAMN05192562_10825</name>
</gene>
<keyword evidence="2" id="KW-1185">Reference proteome</keyword>
<proteinExistence type="predicted"/>
<dbReference type="RefSeq" id="WP_090125618.1">
    <property type="nucleotide sequence ID" value="NZ_CP045300.1"/>
</dbReference>
<dbReference type="Proteomes" id="UP000199187">
    <property type="component" value="Unassembled WGS sequence"/>
</dbReference>
<evidence type="ECO:0000313" key="2">
    <source>
        <dbReference type="Proteomes" id="UP000199187"/>
    </source>
</evidence>
<evidence type="ECO:0000313" key="1">
    <source>
        <dbReference type="EMBL" id="SFU17134.1"/>
    </source>
</evidence>
<name>A0A1I7DZP2_9ENTR</name>
<organism evidence="1 2">
    <name type="scientific">Kosakonia arachidis</name>
    <dbReference type="NCBI Taxonomy" id="551989"/>
    <lineage>
        <taxon>Bacteria</taxon>
        <taxon>Pseudomonadati</taxon>
        <taxon>Pseudomonadota</taxon>
        <taxon>Gammaproteobacteria</taxon>
        <taxon>Enterobacterales</taxon>
        <taxon>Enterobacteriaceae</taxon>
        <taxon>Kosakonia</taxon>
    </lineage>
</organism>